<dbReference type="GO" id="GO:0005634">
    <property type="term" value="C:nucleus"/>
    <property type="evidence" value="ECO:0007669"/>
    <property type="project" value="UniProtKB-SubCell"/>
</dbReference>
<evidence type="ECO:0000256" key="3">
    <source>
        <dbReference type="SAM" id="MobiDB-lite"/>
    </source>
</evidence>
<proteinExistence type="predicted"/>
<feature type="region of interest" description="Disordered" evidence="3">
    <location>
        <begin position="172"/>
        <end position="191"/>
    </location>
</feature>
<dbReference type="SUPFAM" id="SSF46785">
    <property type="entry name" value="Winged helix' DNA-binding domain"/>
    <property type="match status" value="1"/>
</dbReference>
<dbReference type="PANTHER" id="PTHR46805">
    <property type="entry name" value="FORKHEAD BOX PROTEIN J1"/>
    <property type="match status" value="1"/>
</dbReference>
<keyword evidence="2" id="KW-0539">Nucleus</keyword>
<gene>
    <name evidence="5" type="ORF">FGIG_07873</name>
</gene>
<dbReference type="InterPro" id="IPR047513">
    <property type="entry name" value="FOXJ1"/>
</dbReference>
<keyword evidence="6" id="KW-1185">Reference proteome</keyword>
<dbReference type="SMART" id="SM00339">
    <property type="entry name" value="FH"/>
    <property type="match status" value="1"/>
</dbReference>
<dbReference type="GO" id="GO:0000978">
    <property type="term" value="F:RNA polymerase II cis-regulatory region sequence-specific DNA binding"/>
    <property type="evidence" value="ECO:0007669"/>
    <property type="project" value="TreeGrafter"/>
</dbReference>
<evidence type="ECO:0000313" key="5">
    <source>
        <dbReference type="EMBL" id="TPP61471.1"/>
    </source>
</evidence>
<dbReference type="Gene3D" id="1.10.10.10">
    <property type="entry name" value="Winged helix-like DNA-binding domain superfamily/Winged helix DNA-binding domain"/>
    <property type="match status" value="1"/>
</dbReference>
<evidence type="ECO:0000256" key="1">
    <source>
        <dbReference type="ARBA" id="ARBA00023125"/>
    </source>
</evidence>
<evidence type="ECO:0000256" key="2">
    <source>
        <dbReference type="PROSITE-ProRule" id="PRU00089"/>
    </source>
</evidence>
<dbReference type="STRING" id="46835.A0A504YM45"/>
<dbReference type="GO" id="GO:0000981">
    <property type="term" value="F:DNA-binding transcription factor activity, RNA polymerase II-specific"/>
    <property type="evidence" value="ECO:0007669"/>
    <property type="project" value="TreeGrafter"/>
</dbReference>
<keyword evidence="1 2" id="KW-0238">DNA-binding</keyword>
<dbReference type="PROSITE" id="PS50039">
    <property type="entry name" value="FORK_HEAD_3"/>
    <property type="match status" value="1"/>
</dbReference>
<name>A0A504YM45_FASGI</name>
<dbReference type="EMBL" id="SUNJ01008119">
    <property type="protein sequence ID" value="TPP61471.1"/>
    <property type="molecule type" value="Genomic_DNA"/>
</dbReference>
<feature type="compositionally biased region" description="Polar residues" evidence="3">
    <location>
        <begin position="633"/>
        <end position="646"/>
    </location>
</feature>
<evidence type="ECO:0000259" key="4">
    <source>
        <dbReference type="PROSITE" id="PS50039"/>
    </source>
</evidence>
<reference evidence="5 6" key="1">
    <citation type="submission" date="2019-04" db="EMBL/GenBank/DDBJ databases">
        <title>Annotation for the trematode Fasciola gigantica.</title>
        <authorList>
            <person name="Choi Y.-J."/>
        </authorList>
    </citation>
    <scope>NUCLEOTIDE SEQUENCE [LARGE SCALE GENOMIC DNA]</scope>
    <source>
        <strain evidence="5">Uganda_cow_1</strain>
    </source>
</reference>
<feature type="region of interest" description="Disordered" evidence="3">
    <location>
        <begin position="537"/>
        <end position="556"/>
    </location>
</feature>
<feature type="region of interest" description="Disordered" evidence="3">
    <location>
        <begin position="581"/>
        <end position="666"/>
    </location>
</feature>
<dbReference type="PANTHER" id="PTHR46805:SF1">
    <property type="entry name" value="FORKHEAD BOX PROTEIN J1"/>
    <property type="match status" value="1"/>
</dbReference>
<organism evidence="5 6">
    <name type="scientific">Fasciola gigantica</name>
    <name type="common">Giant liver fluke</name>
    <dbReference type="NCBI Taxonomy" id="46835"/>
    <lineage>
        <taxon>Eukaryota</taxon>
        <taxon>Metazoa</taxon>
        <taxon>Spiralia</taxon>
        <taxon>Lophotrochozoa</taxon>
        <taxon>Platyhelminthes</taxon>
        <taxon>Trematoda</taxon>
        <taxon>Digenea</taxon>
        <taxon>Plagiorchiida</taxon>
        <taxon>Echinostomata</taxon>
        <taxon>Echinostomatoidea</taxon>
        <taxon>Fasciolidae</taxon>
        <taxon>Fasciola</taxon>
    </lineage>
</organism>
<accession>A0A504YM45</accession>
<dbReference type="AlphaFoldDB" id="A0A504YM45"/>
<feature type="non-terminal residue" evidence="5">
    <location>
        <position position="1"/>
    </location>
</feature>
<dbReference type="InterPro" id="IPR001766">
    <property type="entry name" value="Fork_head_dom"/>
</dbReference>
<comment type="caution">
    <text evidence="5">The sequence shown here is derived from an EMBL/GenBank/DDBJ whole genome shotgun (WGS) entry which is preliminary data.</text>
</comment>
<dbReference type="InterPro" id="IPR036388">
    <property type="entry name" value="WH-like_DNA-bd_sf"/>
</dbReference>
<dbReference type="Pfam" id="PF00250">
    <property type="entry name" value="Forkhead"/>
    <property type="match status" value="1"/>
</dbReference>
<feature type="domain" description="Fork-head" evidence="4">
    <location>
        <begin position="414"/>
        <end position="494"/>
    </location>
</feature>
<evidence type="ECO:0000313" key="6">
    <source>
        <dbReference type="Proteomes" id="UP000316759"/>
    </source>
</evidence>
<dbReference type="OrthoDB" id="10029558at2759"/>
<sequence length="889" mass="98404">IKPSSLKHTQKSTQIISKVVSTSSFINTHIYRAHIWVCSFHLYGQFTLCLRRMPVDSFADSMSEQTSGFLAKRLQQNWMNRYPDKPIQQPQVTDPDDSLTNLNWLQNINLSNFGTEAPLSPPPSHLAGSPLATSYHITQHSQLPSCTGGSPSFFGPYINTNSSQIPQKVSTFGHGLRSRDDGMISSKSAVRSRILSSSSHARSSALHQGAHRYSGLSTIRSSNSFGSVHPMARSLLHSAHILRSSGVQMSYTPDFHQSNGTQANYPVGVFKSAGLHPSTESISSYSMQTNGSNTSVIYPCPDQNFYSPELLLLRTNPATPRVSPATLRTYAPTIYSSPCSASPPLSSSSSPSSAIPSSPSFSTCSAILTRPETGFGFALSLTELVDVSESGLFVTLDSLDPEQREAYRTNPSLCPPYSFHNLIYMSIQCMKRHKVTLNDISQWIRDNFAYFRDLHSKWEDLLRENLTTSRCFQRVPRRKEEPGGKGDLWRLNPEFQTQLENNKVSPKFLTAWQAAVDCFHLDRLHIRQRDVGLPATTEIASENNTPTSSIVHENSPKTFRRYGSLDQLDDDEPTKSHIRFGKRKRVGSYQRRTLHSDGSSLNDTASSCASSSSPPLSDLYTPPPHLLPETDRCSTINTVHSSSGIDSTIRDESIPLPESNTPGMTEIYTREQTDPPQVLTYHGDTKLDSFPKELDDQSMDLGTDNDFYEMDAFLRTVMLDASSSRLTDDDTRAQTISADNHCMIDFNQGCNLSNQIIPLDTLPSGVSDHLDLTVRGIGLRPLNDWWSCNLSESITELFTDSLELPDHPDNLSSTPASGIPPATTERVSDQLADTVPEMESIRLVSDTVPLTTMTQNTSPPGSPLSVGIEQHWIDEQLNLDELDSILGLT</sequence>
<comment type="subcellular location">
    <subcellularLocation>
        <location evidence="2">Nucleus</location>
    </subcellularLocation>
</comment>
<protein>
    <recommendedName>
        <fullName evidence="4">Fork-head domain-containing protein</fullName>
    </recommendedName>
</protein>
<dbReference type="Proteomes" id="UP000316759">
    <property type="component" value="Unassembled WGS sequence"/>
</dbReference>
<dbReference type="PRINTS" id="PR00053">
    <property type="entry name" value="FORKHEAD"/>
</dbReference>
<feature type="compositionally biased region" description="Low complexity" evidence="3">
    <location>
        <begin position="599"/>
        <end position="620"/>
    </location>
</feature>
<dbReference type="InterPro" id="IPR036390">
    <property type="entry name" value="WH_DNA-bd_sf"/>
</dbReference>
<feature type="DNA-binding region" description="Fork-head" evidence="2">
    <location>
        <begin position="414"/>
        <end position="494"/>
    </location>
</feature>
<feature type="compositionally biased region" description="Polar residues" evidence="3">
    <location>
        <begin position="538"/>
        <end position="552"/>
    </location>
</feature>